<dbReference type="InterPro" id="IPR057326">
    <property type="entry name" value="KR_dom"/>
</dbReference>
<evidence type="ECO:0000313" key="11">
    <source>
        <dbReference type="EMBL" id="MFC5008316.1"/>
    </source>
</evidence>
<dbReference type="InterPro" id="IPR014030">
    <property type="entry name" value="Ketoacyl_synth_N"/>
</dbReference>
<organism evidence="11 12">
    <name type="scientific">Dactylosporangium cerinum</name>
    <dbReference type="NCBI Taxonomy" id="1434730"/>
    <lineage>
        <taxon>Bacteria</taxon>
        <taxon>Bacillati</taxon>
        <taxon>Actinomycetota</taxon>
        <taxon>Actinomycetes</taxon>
        <taxon>Micromonosporales</taxon>
        <taxon>Micromonosporaceae</taxon>
        <taxon>Dactylosporangium</taxon>
    </lineage>
</organism>
<feature type="domain" description="Carrier" evidence="9">
    <location>
        <begin position="3041"/>
        <end position="3116"/>
    </location>
</feature>
<accession>A0ABV9WL64</accession>
<dbReference type="SUPFAM" id="SSF51735">
    <property type="entry name" value="NAD(P)-binding Rossmann-fold domains"/>
    <property type="match status" value="4"/>
</dbReference>
<evidence type="ECO:0000256" key="3">
    <source>
        <dbReference type="ARBA" id="ARBA00022553"/>
    </source>
</evidence>
<dbReference type="PANTHER" id="PTHR43775:SF51">
    <property type="entry name" value="INACTIVE PHENOLPHTHIOCEROL SYNTHESIS POLYKETIDE SYNTHASE TYPE I PKS1-RELATED"/>
    <property type="match status" value="1"/>
</dbReference>
<dbReference type="Gene3D" id="3.40.50.720">
    <property type="entry name" value="NAD(P)-binding Rossmann-like Domain"/>
    <property type="match status" value="2"/>
</dbReference>
<dbReference type="SMART" id="SM01294">
    <property type="entry name" value="PKS_PP_betabranch"/>
    <property type="match status" value="2"/>
</dbReference>
<dbReference type="Pfam" id="PF00975">
    <property type="entry name" value="Thioesterase"/>
    <property type="match status" value="1"/>
</dbReference>
<name>A0ABV9WL64_9ACTN</name>
<dbReference type="InterPro" id="IPR016035">
    <property type="entry name" value="Acyl_Trfase/lysoPLipase"/>
</dbReference>
<comment type="cofactor">
    <cofactor evidence="1">
        <name>pantetheine 4'-phosphate</name>
        <dbReference type="ChEBI" id="CHEBI:47942"/>
    </cofactor>
</comment>
<dbReference type="InterPro" id="IPR032821">
    <property type="entry name" value="PKS_assoc"/>
</dbReference>
<dbReference type="SMART" id="SM00827">
    <property type="entry name" value="PKS_AT"/>
    <property type="match status" value="2"/>
</dbReference>
<dbReference type="InterPro" id="IPR001031">
    <property type="entry name" value="Thioesterase"/>
</dbReference>
<dbReference type="InterPro" id="IPR036291">
    <property type="entry name" value="NAD(P)-bd_dom_sf"/>
</dbReference>
<dbReference type="SUPFAM" id="SSF47336">
    <property type="entry name" value="ACP-like"/>
    <property type="match status" value="1"/>
</dbReference>
<dbReference type="SUPFAM" id="SSF52151">
    <property type="entry name" value="FabD/lysophospholipase-like"/>
    <property type="match status" value="2"/>
</dbReference>
<dbReference type="RefSeq" id="WP_380129007.1">
    <property type="nucleotide sequence ID" value="NZ_JBHSIU010000131.1"/>
</dbReference>
<dbReference type="Pfam" id="PF00109">
    <property type="entry name" value="ketoacyl-synt"/>
    <property type="match status" value="2"/>
</dbReference>
<evidence type="ECO:0000256" key="1">
    <source>
        <dbReference type="ARBA" id="ARBA00001957"/>
    </source>
</evidence>
<feature type="domain" description="Ketosynthase family 3 (KS3)" evidence="10">
    <location>
        <begin position="50"/>
        <end position="476"/>
    </location>
</feature>
<dbReference type="PROSITE" id="PS50075">
    <property type="entry name" value="CARRIER"/>
    <property type="match status" value="2"/>
</dbReference>
<dbReference type="CDD" id="cd00833">
    <property type="entry name" value="PKS"/>
    <property type="match status" value="2"/>
</dbReference>
<dbReference type="InterPro" id="IPR036736">
    <property type="entry name" value="ACP-like_sf"/>
</dbReference>
<feature type="region of interest" description="Disordered" evidence="8">
    <location>
        <begin position="3003"/>
        <end position="3023"/>
    </location>
</feature>
<evidence type="ECO:0000256" key="6">
    <source>
        <dbReference type="ARBA" id="ARBA00023268"/>
    </source>
</evidence>
<evidence type="ECO:0000256" key="5">
    <source>
        <dbReference type="ARBA" id="ARBA00023194"/>
    </source>
</evidence>
<feature type="domain" description="Ketosynthase family 3 (KS3)" evidence="10">
    <location>
        <begin position="1605"/>
        <end position="2021"/>
    </location>
</feature>
<dbReference type="Gene3D" id="1.10.1200.10">
    <property type="entry name" value="ACP-like"/>
    <property type="match status" value="2"/>
</dbReference>
<dbReference type="InterPro" id="IPR020802">
    <property type="entry name" value="TesA-like"/>
</dbReference>
<dbReference type="InterPro" id="IPR016039">
    <property type="entry name" value="Thiolase-like"/>
</dbReference>
<dbReference type="InterPro" id="IPR029058">
    <property type="entry name" value="AB_hydrolase_fold"/>
</dbReference>
<dbReference type="InterPro" id="IPR020841">
    <property type="entry name" value="PKS_Beta-ketoAc_synthase_dom"/>
</dbReference>
<keyword evidence="7" id="KW-0012">Acyltransferase</keyword>
<keyword evidence="5" id="KW-0045">Antibiotic biosynthesis</keyword>
<evidence type="ECO:0000256" key="7">
    <source>
        <dbReference type="ARBA" id="ARBA00023315"/>
    </source>
</evidence>
<dbReference type="Gene3D" id="3.30.70.3290">
    <property type="match status" value="2"/>
</dbReference>
<dbReference type="Pfam" id="PF16197">
    <property type="entry name" value="KAsynt_C_assoc"/>
    <property type="match status" value="2"/>
</dbReference>
<keyword evidence="6" id="KW-0511">Multifunctional enzyme</keyword>
<feature type="compositionally biased region" description="Low complexity" evidence="8">
    <location>
        <begin position="3008"/>
        <end position="3017"/>
    </location>
</feature>
<evidence type="ECO:0000256" key="8">
    <source>
        <dbReference type="SAM" id="MobiDB-lite"/>
    </source>
</evidence>
<keyword evidence="4" id="KW-0808">Transferase</keyword>
<dbReference type="InterPro" id="IPR009081">
    <property type="entry name" value="PP-bd_ACP"/>
</dbReference>
<evidence type="ECO:0000259" key="10">
    <source>
        <dbReference type="PROSITE" id="PS52004"/>
    </source>
</evidence>
<dbReference type="Pfam" id="PF08659">
    <property type="entry name" value="KR"/>
    <property type="match status" value="2"/>
</dbReference>
<dbReference type="InterPro" id="IPR015083">
    <property type="entry name" value="NorB/c/GfsB-D-like_docking"/>
</dbReference>
<dbReference type="InterPro" id="IPR016036">
    <property type="entry name" value="Malonyl_transacylase_ACP-bd"/>
</dbReference>
<proteinExistence type="predicted"/>
<dbReference type="InterPro" id="IPR018201">
    <property type="entry name" value="Ketoacyl_synth_AS"/>
</dbReference>
<dbReference type="InterPro" id="IPR013968">
    <property type="entry name" value="PKS_KR"/>
</dbReference>
<dbReference type="SUPFAM" id="SSF53474">
    <property type="entry name" value="alpha/beta-Hydrolases"/>
    <property type="match status" value="1"/>
</dbReference>
<protein>
    <submittedName>
        <fullName evidence="11">Type I polyketide synthase</fullName>
    </submittedName>
</protein>
<dbReference type="SUPFAM" id="SSF55048">
    <property type="entry name" value="Probable ACP-binding domain of malonyl-CoA ACP transacylase"/>
    <property type="match status" value="2"/>
</dbReference>
<reference evidence="12" key="1">
    <citation type="journal article" date="2019" name="Int. J. Syst. Evol. Microbiol.">
        <title>The Global Catalogue of Microorganisms (GCM) 10K type strain sequencing project: providing services to taxonomists for standard genome sequencing and annotation.</title>
        <authorList>
            <consortium name="The Broad Institute Genomics Platform"/>
            <consortium name="The Broad Institute Genome Sequencing Center for Infectious Disease"/>
            <person name="Wu L."/>
            <person name="Ma J."/>
        </authorList>
    </citation>
    <scope>NUCLEOTIDE SEQUENCE [LARGE SCALE GENOMIC DNA]</scope>
    <source>
        <strain evidence="12">CGMCC 4.7152</strain>
    </source>
</reference>
<comment type="caution">
    <text evidence="11">The sequence shown here is derived from an EMBL/GenBank/DDBJ whole genome shotgun (WGS) entry which is preliminary data.</text>
</comment>
<dbReference type="CDD" id="cd08952">
    <property type="entry name" value="KR_1_SDR_x"/>
    <property type="match status" value="2"/>
</dbReference>
<dbReference type="InterPro" id="IPR041618">
    <property type="entry name" value="PKS_DE"/>
</dbReference>
<evidence type="ECO:0000313" key="12">
    <source>
        <dbReference type="Proteomes" id="UP001595912"/>
    </source>
</evidence>
<feature type="region of interest" description="Disordered" evidence="8">
    <location>
        <begin position="1"/>
        <end position="20"/>
    </location>
</feature>
<dbReference type="Gene3D" id="3.40.47.10">
    <property type="match status" value="2"/>
</dbReference>
<sequence>MTRPHPAGQPSGRKDVPMADEEKLRAYLTRVIAELHDTRQRLRNAESGDQEPIAIVAMGCRLPGGVNSPDDLWRLVADGGDAVGPIPTDRGFDVADLYDPDPDRSGATYVAEGGFVPEATAFDPGFFGISPREAVVMDPQQRMILEVCWETVERAGIAPSALRGTRTGVFIGASGQGYGAGLLHAAEGSEGYVLTGGATSVVSGRIAYTLGTEGPAVTVDTACSSSSVGLHLAVQALRQRECTMALAGGVTVVPNPLGLVEFSRQRALAADGRCKAFAAAADGMGMAEGAAVLLLERLEDARRNGHTVLAVIRGSAVNQDGASNGLTAPNGPSQQRVIRQALANARLSPEQIDVVEAHGTGTTLGDPIEAQALIATYGQDRTAGRPLFVGSLKSNIGHTQQTSGVAGVMKMVLAMQHGILPKTLHIDAPTPHVDWSAGQVELLTEALPWPDTGAPRRAAVSAFGISGTNVHTVVEQAPPADGEPASGTAPRPGVVPWVVSSRSAEGLAAQAARLRAHVTAASPHAADVAWSLVTTRGEHEHRAVVVAAEDEALTAGLAAVERGTPSPSVVSGVATTGKLVFLFPGQGVQRAGMGRELYDAFPAYAAAFDAVCAAFAPMLAHPLRDLVFSAPGSPEAALLDQTLYTQPATFAIEVALFRLFESWGVTPDYVLGHSLGEAAAAHVGGVLSLEDACVLVAARGRLMHALPPGGAMLAVQAGEADVRAALVGYEALVDVAAINGPTSVVVSGDVDAIGELVARWKSEGRKTTRLNISFSSHSPLVEPILEEFGAITGALRHDPPVIPVISDMTGAPAGDDIREPDYWVRHARRPVRFADAIEWLRRDGVTRFLELGPDGVLTGMARLTLEEAQDNRTAVLTAALRTDRPEAEAALRGLAELYTHGVAVDWSAVLDGRGARKVDLPTTAFLRHRYWLDPPAQVAPEPVAADPAETRFWQAVERGDLAGLAGTLGLDAPDAHGELGAVLPALAAWRRRRRAESTVDAWRYRIVWKPLQELPGGALTGTWLVIAPDGTQTGDVTRALHRAGAATVELTVDPATTGRADLTDRLLTVAGPGLAGVVSLLPAAEAPLAGHEAVPAGLAASVVLLQALDDAGLPAPVWCLTRGGVSVGRSDPQRSAVQAHAWGLGRIAALEFPDRWGGLVDLPDELGERDERRLAALLSAGTGEDQAAIRASGVFVRRLERAEPVVEPAVEPVVEPAGEWRGAGTVLVTGGTGALGALVARWLAGRGVPHLVLTSRRGPAAPGVDALVAELTAAGTRVTVAACDAGDRAALAGVLDAIPAEHPLTGVVHAAGLVDDGVLEALTPDRLDGVLRAKALAARHLDELTADLPLSMFVMFSSMAGTIGNPGQANYAAANAYLDGLARHRRDRGLVATSIAWGAWGEAGLATDDVVLQRLRRGGVPPMDPRLAMAAFAAAVEHDETFVAVADIDWGRFAGAFAAVRPSPLIGDLPEVRHAAAQVAAAGTTGADPAATLAARLAAVAPAGRLDVVLDLVRTQAAMVLGHASGDAIDAARAFRDLGFDSLTALDLRNLIGTATGLRLPATLIFDFPTPQALAGHLLDRVGVAGADPVAGVGGTGAAAAPHADEPIAIVAVSCRFPGGVASPEDLWRLLADGVDGVSLFPTDRGWPAIHAGGFAPEGGFLYDAALFDAGLFGISPREAVAMDPQQRLLLETAWEAFERAGIDPRSLRGSSTGVFVGGSAAGYGAGVALPPGAEGHYMTGNAASVMSGRIAYTFGLEGPAVTVDTACSSSLVALHLAVQALRRGECAMAVAGGVSIMPTPMVFAEFSKQGGLAADGRCKPFAAAADGTGWGEGVGLVLLERLSEARRQGHEVLAVVRGSAVNQDGASNGLTAPNGPSQQRVILQALADAGLAPSDVDAVEAHGTGTTLGDPIEAQALIATYGQHRPAGRPLLLGSIKSNLGHPQAAAGVAGVIKMVLALRHGQLPRTLHVDAPTPHVDWSAGEVALLTEPVAWEPGERARRAGVSAFGISGTNAHLIIEEPPADPPAPTRDTVPGPVPWLLSAKTAEGLSAQAERLRAFVAGGTGDLLDAGYSLATGRAALEHRAVVTATDPAELLDGLTALAADESVAGVAHGRTGPGRLAMMFTGQGAQRAGMGRALYEAFPVYAEAFDAVCARLDGALDRPLHDVVFDGGELLDRTAYTQAALFAVEVALYRLLEHWGVRPAAVLGHSVGEVVAAHVAGVLSLDDACTLVAARGRLMQALPEGGAMLAVQAGEDEVRAVLADVTGGIGVAAVNAPSAVVVSGDADAVDEVAARFAGTGRKTNRLRVSHAFHSARMEPMLAQFAAVLDGLTYERPNIPVVSNLTGAPVEAFTAGYWVLHAREAVRFADGIERLAADGVNRFLEVGPAGVLTGMAQLCFADRSEPPLLVPALRADRDEVRALLDAVARLHVAGAAVDWAAVFEGRGARRIAVPTYAFQRRRYWLEAPAAVEPAPAAGADPAEARFWDAVDRIDSAAVATELAAAGPDTMRDVVPALAAWRRRRRAESTVDGWRYRVSWQAVPETAPPALTGTWLLVAPAGAGAEASAVAVARAVHAHGGSTVTITTTDEHDPGALAERIGALMTAAGPLAGVVSLLALDGRGAAPDAARRAVDATAHLVQALAKADAELPLWCLTSGAVGVGHADPLPAPRQASVWGLGRVIALEQPRRWGGLVDLPEHVDDRIGTALVRLLADGTEDQVALRPAGTFARRLVRAPLGAADPGIAAWRPGGTVLVTGGTGALGRRLARWLAGRGAPHIVLAARRGAATDRPDDLAGLAAELEAAGTRLSVVACDVADRAAVAELLAAIPAEHPLDAVFHAAGVFDDTEIVSLTPQHSAEVLRPKADGAWHLHELTCHLPLSAFVLFSSAAGVWGGSRQGAHAAANAFLDALAEHRRAVGLPATAIAWGPWADPDGIAGAASVQERLRRLGLPPMAPDLALDVLGQAVDRREPVLVAADVRWAPFMESFTMTGRRPLFDTVPGAGGPATDAGTEPGEPAGADPAGVRNGLLDLAGPDRSATLLDLVRGHAATVLGHLTADAFGVDDAFLELGFDSLTSIELRNRLQAATGLTLSATAVFDHPTVLRLAGHVEQALLESAGNGTEAAAAPVLGIAPDDANPVGLLNSLYRQAIRTNRVEQFMTVVVDAAEFRPVFHRPEELVDPPAVVHLARGARRPRIVCQTGITAIGGPHEFARFAAGFRGQRDVSVLPLPGFGRGELLPADGDVALQWQAATLLDLVGDEPFVLVGHSGGGILAHALTSHLEAAGVRPAGVVLVDVYPLSRPVHLVWQNELSEGVFEREHTYVPMDDIRLTAQAAYGMMTVGFLAEEVAAPTLLIRASEPMGPWDRDDDWRATWDLPHTPVDVPGNHFSVMAEHVDTTTAAVNAWLETLG</sequence>
<dbReference type="PROSITE" id="PS52004">
    <property type="entry name" value="KS3_2"/>
    <property type="match status" value="2"/>
</dbReference>
<keyword evidence="2" id="KW-0596">Phosphopantetheine</keyword>
<dbReference type="Gene3D" id="3.40.50.1820">
    <property type="entry name" value="alpha/beta hydrolase"/>
    <property type="match status" value="1"/>
</dbReference>
<dbReference type="Gene3D" id="6.10.140.1830">
    <property type="match status" value="2"/>
</dbReference>
<gene>
    <name evidence="11" type="ORF">ACFPIJ_62220</name>
</gene>
<dbReference type="InterPro" id="IPR014031">
    <property type="entry name" value="Ketoacyl_synth_C"/>
</dbReference>
<dbReference type="Pfam" id="PF00550">
    <property type="entry name" value="PP-binding"/>
    <property type="match status" value="2"/>
</dbReference>
<feature type="domain" description="Carrier" evidence="9">
    <location>
        <begin position="1507"/>
        <end position="1582"/>
    </location>
</feature>
<dbReference type="InterPro" id="IPR014043">
    <property type="entry name" value="Acyl_transferase_dom"/>
</dbReference>
<dbReference type="Pfam" id="PF02801">
    <property type="entry name" value="Ketoacyl-synt_C"/>
    <property type="match status" value="2"/>
</dbReference>
<evidence type="ECO:0000256" key="2">
    <source>
        <dbReference type="ARBA" id="ARBA00022450"/>
    </source>
</evidence>
<dbReference type="InterPro" id="IPR050091">
    <property type="entry name" value="PKS_NRPS_Biosynth_Enz"/>
</dbReference>
<dbReference type="PANTHER" id="PTHR43775">
    <property type="entry name" value="FATTY ACID SYNTHASE"/>
    <property type="match status" value="1"/>
</dbReference>
<dbReference type="SMART" id="SM00823">
    <property type="entry name" value="PKS_PP"/>
    <property type="match status" value="2"/>
</dbReference>
<dbReference type="EMBL" id="JBHSIU010000131">
    <property type="protein sequence ID" value="MFC5008316.1"/>
    <property type="molecule type" value="Genomic_DNA"/>
</dbReference>
<dbReference type="InterPro" id="IPR020806">
    <property type="entry name" value="PKS_PP-bd"/>
</dbReference>
<dbReference type="InterPro" id="IPR006162">
    <property type="entry name" value="Ppantetheine_attach_site"/>
</dbReference>
<dbReference type="SMART" id="SM00824">
    <property type="entry name" value="PKS_TE"/>
    <property type="match status" value="1"/>
</dbReference>
<dbReference type="SMART" id="SM00822">
    <property type="entry name" value="PKS_KR"/>
    <property type="match status" value="2"/>
</dbReference>
<dbReference type="Pfam" id="PF08990">
    <property type="entry name" value="Docking"/>
    <property type="match status" value="1"/>
</dbReference>
<dbReference type="InterPro" id="IPR001227">
    <property type="entry name" value="Ac_transferase_dom_sf"/>
</dbReference>
<dbReference type="SMART" id="SM00825">
    <property type="entry name" value="PKS_KS"/>
    <property type="match status" value="2"/>
</dbReference>
<dbReference type="Proteomes" id="UP001595912">
    <property type="component" value="Unassembled WGS sequence"/>
</dbReference>
<evidence type="ECO:0000259" key="9">
    <source>
        <dbReference type="PROSITE" id="PS50075"/>
    </source>
</evidence>
<dbReference type="Gene3D" id="3.40.366.10">
    <property type="entry name" value="Malonyl-Coenzyme A Acyl Carrier Protein, domain 2"/>
    <property type="match status" value="2"/>
</dbReference>
<evidence type="ECO:0000256" key="4">
    <source>
        <dbReference type="ARBA" id="ARBA00022679"/>
    </source>
</evidence>
<dbReference type="SUPFAM" id="SSF53901">
    <property type="entry name" value="Thiolase-like"/>
    <property type="match status" value="2"/>
</dbReference>
<dbReference type="PROSITE" id="PS00606">
    <property type="entry name" value="KS3_1"/>
    <property type="match status" value="2"/>
</dbReference>
<dbReference type="PROSITE" id="PS00012">
    <property type="entry name" value="PHOSPHOPANTETHEINE"/>
    <property type="match status" value="2"/>
</dbReference>
<dbReference type="Pfam" id="PF18369">
    <property type="entry name" value="PKS_DE"/>
    <property type="match status" value="2"/>
</dbReference>
<dbReference type="Pfam" id="PF00698">
    <property type="entry name" value="Acyl_transf_1"/>
    <property type="match status" value="2"/>
</dbReference>
<dbReference type="NCBIfam" id="NF045894">
    <property type="entry name" value="PKS_plus_SDR"/>
    <property type="match status" value="2"/>
</dbReference>
<keyword evidence="3" id="KW-0597">Phosphoprotein</keyword>
<keyword evidence="12" id="KW-1185">Reference proteome</keyword>